<dbReference type="Proteomes" id="UP000027222">
    <property type="component" value="Unassembled WGS sequence"/>
</dbReference>
<dbReference type="GO" id="GO:0005975">
    <property type="term" value="P:carbohydrate metabolic process"/>
    <property type="evidence" value="ECO:0007669"/>
    <property type="project" value="InterPro"/>
</dbReference>
<dbReference type="SUPFAM" id="SSF48208">
    <property type="entry name" value="Six-hairpin glycosidases"/>
    <property type="match status" value="1"/>
</dbReference>
<dbReference type="InterPro" id="IPR012939">
    <property type="entry name" value="Glyco_hydro_92"/>
</dbReference>
<dbReference type="Pfam" id="PF07971">
    <property type="entry name" value="Glyco_hydro_92"/>
    <property type="match status" value="1"/>
</dbReference>
<dbReference type="InterPro" id="IPR041371">
    <property type="entry name" value="GH92_N"/>
</dbReference>
<feature type="signal peptide" evidence="2">
    <location>
        <begin position="1"/>
        <end position="21"/>
    </location>
</feature>
<keyword evidence="6" id="KW-1185">Reference proteome</keyword>
<dbReference type="FunFam" id="3.30.2080.10:FF:000001">
    <property type="entry name" value="Alpha-1,2-mannosidase subfamily"/>
    <property type="match status" value="1"/>
</dbReference>
<dbReference type="Gene3D" id="2.70.98.10">
    <property type="match status" value="1"/>
</dbReference>
<dbReference type="Gene3D" id="3.30.2080.10">
    <property type="entry name" value="GH92 mannosidase domain"/>
    <property type="match status" value="1"/>
</dbReference>
<sequence length="867" mass="95375">MKTRTNLSLCLLCALICLSDATSTRPPPAFAIPPSPGLDLVNLLIGNGGDTPNGSGGNIPSTAPPFGMTRWVAQTQTHYVSATPYNWTLDKVMGVVGTRQPAIWMGESAPISVSAGVGRNVVVDFDQRGLEVLRGTDGQKKEVVSSGYYNVELDDGHGGSIIIEQTATSRVAHLRFTFKSTLSPYILFEVARPSVITSTATNITFPSGSVSVPNDLEVCGWSDERQDTIITPISTAPFSKHFRGYFCARFNEDTPKPTYGVIQNGTKSSLSPQEKAVQGSLLSAYARFPTSASATEPTVITLRVGTSFISEEQARKNIDVEIPDSPPSSSAFLTESSPTADDHLVPGTFENTAYRVRKSWADILNRVDLKLYLNDNAATGSPRDFIDQQTFWTAIVHTLQFPTEQHEQNRYYSGYDNQVHELEEGGESYTGYSIWDTFRAEWAWQILFVPERIPGLVQSMLADYKEGGWLPMWKNIVETNIMVGTHADSLIAEAVLKNITGFDRELAWEAVWKDATVPPKDDLTVVYADREEHVDYEVRAGLSSVYALDGKGWVANDVHSESASRTLDYAYDDYAAYVLATELGKPENVTNFLLQRSMRAPFTLFNDATGFMEARNADGSWAGEDSGWTEGDKWAYSFDVVHDVPTLIERRGGNVKFVQSLDDHFDGGHNDHSNEPSHHIPYLYALAGAAFKTQEKVREIALANYNNTPTGLSGNEDCGQMSAWYIFSAMGFYPVNPVSGEYVVGSPFFEQITIDLTTPSPSTAQSSSKSKKLTITALGARTKPYIKSLTIDGVKVDQPVIKHEQIAHGADVVFEMSDEIQAWGNDEDILNAFVRDENAVRIQKVSTPDDSESMKVGNPDSATRDEL</sequence>
<dbReference type="Gene3D" id="1.20.1050.60">
    <property type="entry name" value="alpha-1,2-mannosidase"/>
    <property type="match status" value="1"/>
</dbReference>
<dbReference type="InterPro" id="IPR050883">
    <property type="entry name" value="PNGase"/>
</dbReference>
<keyword evidence="2" id="KW-0732">Signal</keyword>
<accession>A0A067SJJ7</accession>
<gene>
    <name evidence="5" type="ORF">GALMADRAFT_75432</name>
</gene>
<evidence type="ECO:0008006" key="7">
    <source>
        <dbReference type="Google" id="ProtNLM"/>
    </source>
</evidence>
<dbReference type="InterPro" id="IPR014718">
    <property type="entry name" value="GH-type_carb-bd"/>
</dbReference>
<dbReference type="GO" id="GO:0006516">
    <property type="term" value="P:glycoprotein catabolic process"/>
    <property type="evidence" value="ECO:0007669"/>
    <property type="project" value="TreeGrafter"/>
</dbReference>
<dbReference type="AlphaFoldDB" id="A0A067SJJ7"/>
<feature type="domain" description="Glycosyl hydrolase family 92" evidence="3">
    <location>
        <begin position="346"/>
        <end position="818"/>
    </location>
</feature>
<dbReference type="FunFam" id="1.20.1050.60:FF:000001">
    <property type="entry name" value="Putative alpha-1,2-mannosidase"/>
    <property type="match status" value="1"/>
</dbReference>
<dbReference type="GO" id="GO:0005634">
    <property type="term" value="C:nucleus"/>
    <property type="evidence" value="ECO:0007669"/>
    <property type="project" value="TreeGrafter"/>
</dbReference>
<reference evidence="6" key="1">
    <citation type="journal article" date="2014" name="Proc. Natl. Acad. Sci. U.S.A.">
        <title>Extensive sampling of basidiomycete genomes demonstrates inadequacy of the white-rot/brown-rot paradigm for wood decay fungi.</title>
        <authorList>
            <person name="Riley R."/>
            <person name="Salamov A.A."/>
            <person name="Brown D.W."/>
            <person name="Nagy L.G."/>
            <person name="Floudas D."/>
            <person name="Held B.W."/>
            <person name="Levasseur A."/>
            <person name="Lombard V."/>
            <person name="Morin E."/>
            <person name="Otillar R."/>
            <person name="Lindquist E.A."/>
            <person name="Sun H."/>
            <person name="LaButti K.M."/>
            <person name="Schmutz J."/>
            <person name="Jabbour D."/>
            <person name="Luo H."/>
            <person name="Baker S.E."/>
            <person name="Pisabarro A.G."/>
            <person name="Walton J.D."/>
            <person name="Blanchette R.A."/>
            <person name="Henrissat B."/>
            <person name="Martin F."/>
            <person name="Cullen D."/>
            <person name="Hibbett D.S."/>
            <person name="Grigoriev I.V."/>
        </authorList>
    </citation>
    <scope>NUCLEOTIDE SEQUENCE [LARGE SCALE GENOMIC DNA]</scope>
    <source>
        <strain evidence="6">CBS 339.88</strain>
    </source>
</reference>
<dbReference type="HOGENOM" id="CLU_003690_2_1_1"/>
<feature type="domain" description="Glycosyl hydrolase family 92 N-terminal" evidence="4">
    <location>
        <begin position="40"/>
        <end position="307"/>
    </location>
</feature>
<dbReference type="GO" id="GO:0005829">
    <property type="term" value="C:cytosol"/>
    <property type="evidence" value="ECO:0007669"/>
    <property type="project" value="TreeGrafter"/>
</dbReference>
<evidence type="ECO:0000256" key="1">
    <source>
        <dbReference type="SAM" id="MobiDB-lite"/>
    </source>
</evidence>
<organism evidence="5 6">
    <name type="scientific">Galerina marginata (strain CBS 339.88)</name>
    <dbReference type="NCBI Taxonomy" id="685588"/>
    <lineage>
        <taxon>Eukaryota</taxon>
        <taxon>Fungi</taxon>
        <taxon>Dikarya</taxon>
        <taxon>Basidiomycota</taxon>
        <taxon>Agaricomycotina</taxon>
        <taxon>Agaricomycetes</taxon>
        <taxon>Agaricomycetidae</taxon>
        <taxon>Agaricales</taxon>
        <taxon>Agaricineae</taxon>
        <taxon>Strophariaceae</taxon>
        <taxon>Galerina</taxon>
    </lineage>
</organism>
<dbReference type="InterPro" id="IPR005887">
    <property type="entry name" value="GH92_a_mannosidase_put"/>
</dbReference>
<dbReference type="STRING" id="685588.A0A067SJJ7"/>
<protein>
    <recommendedName>
        <fullName evidence="7">Glycoside hydrolase family 92 protein</fullName>
    </recommendedName>
</protein>
<dbReference type="EMBL" id="KL142394">
    <property type="protein sequence ID" value="KDR71061.1"/>
    <property type="molecule type" value="Genomic_DNA"/>
</dbReference>
<dbReference type="GO" id="GO:0000224">
    <property type="term" value="F:peptide-N4-(N-acetyl-beta-glucosaminyl)asparagine amidase activity"/>
    <property type="evidence" value="ECO:0007669"/>
    <property type="project" value="TreeGrafter"/>
</dbReference>
<feature type="region of interest" description="Disordered" evidence="1">
    <location>
        <begin position="843"/>
        <end position="867"/>
    </location>
</feature>
<dbReference type="PANTHER" id="PTHR12143">
    <property type="entry name" value="PEPTIDE N-GLYCANASE PNGASE -RELATED"/>
    <property type="match status" value="1"/>
</dbReference>
<dbReference type="PANTHER" id="PTHR12143:SF43">
    <property type="entry name" value="PUTATIVE-RELATED"/>
    <property type="match status" value="1"/>
</dbReference>
<proteinExistence type="predicted"/>
<evidence type="ECO:0000259" key="3">
    <source>
        <dbReference type="Pfam" id="PF07971"/>
    </source>
</evidence>
<dbReference type="OrthoDB" id="449263at2759"/>
<feature type="chain" id="PRO_5001645840" description="Glycoside hydrolase family 92 protein" evidence="2">
    <location>
        <begin position="22"/>
        <end position="867"/>
    </location>
</feature>
<evidence type="ECO:0000313" key="6">
    <source>
        <dbReference type="Proteomes" id="UP000027222"/>
    </source>
</evidence>
<evidence type="ECO:0000256" key="2">
    <source>
        <dbReference type="SAM" id="SignalP"/>
    </source>
</evidence>
<evidence type="ECO:0000259" key="4">
    <source>
        <dbReference type="Pfam" id="PF17678"/>
    </source>
</evidence>
<dbReference type="Gene3D" id="1.20.1610.10">
    <property type="entry name" value="alpha-1,2-mannosidases domains"/>
    <property type="match status" value="1"/>
</dbReference>
<dbReference type="InterPro" id="IPR008928">
    <property type="entry name" value="6-hairpin_glycosidase_sf"/>
</dbReference>
<name>A0A067SJJ7_GALM3</name>
<dbReference type="Pfam" id="PF17678">
    <property type="entry name" value="Glyco_hydro_92N"/>
    <property type="match status" value="1"/>
</dbReference>
<dbReference type="NCBIfam" id="TIGR01180">
    <property type="entry name" value="aman2_put"/>
    <property type="match status" value="1"/>
</dbReference>
<dbReference type="GO" id="GO:0030246">
    <property type="term" value="F:carbohydrate binding"/>
    <property type="evidence" value="ECO:0007669"/>
    <property type="project" value="InterPro"/>
</dbReference>
<evidence type="ECO:0000313" key="5">
    <source>
        <dbReference type="EMBL" id="KDR71061.1"/>
    </source>
</evidence>